<keyword evidence="7" id="KW-1003">Cell membrane</keyword>
<evidence type="ECO:0000256" key="7">
    <source>
        <dbReference type="HAMAP-Rule" id="MF_00853"/>
    </source>
</evidence>
<dbReference type="GO" id="GO:0005886">
    <property type="term" value="C:plasma membrane"/>
    <property type="evidence" value="ECO:0007669"/>
    <property type="project" value="UniProtKB-SubCell"/>
</dbReference>
<evidence type="ECO:0000256" key="3">
    <source>
        <dbReference type="ARBA" id="ARBA00022741"/>
    </source>
</evidence>
<comment type="similarity">
    <text evidence="7">Belongs to the HemG family.</text>
</comment>
<dbReference type="GO" id="GO:0004729">
    <property type="term" value="F:oxygen-dependent protoporphyrinogen oxidase activity"/>
    <property type="evidence" value="ECO:0007669"/>
    <property type="project" value="InterPro"/>
</dbReference>
<keyword evidence="10" id="KW-1185">Reference proteome</keyword>
<reference evidence="10" key="1">
    <citation type="submission" date="2018-06" db="EMBL/GenBank/DDBJ databases">
        <title>Complete genome of Pseudomonas insecticola strain QZS01.</title>
        <authorList>
            <person name="Wang J."/>
            <person name="Su Q."/>
        </authorList>
    </citation>
    <scope>NUCLEOTIDE SEQUENCE [LARGE SCALE GENOMIC DNA]</scope>
    <source>
        <strain evidence="10">QZS01</strain>
    </source>
</reference>
<comment type="function">
    <text evidence="7">Catalyzes the 6-electron oxidation of protoporphyrinogen IX to form protoporphyrin IX; under anaerobic conditions uses menaquinone as an electron acceptor, under aerobic conditions uses ubiquinone as an electron acceptor.</text>
</comment>
<dbReference type="InterPro" id="IPR026816">
    <property type="entry name" value="Flavodoxin_dom"/>
</dbReference>
<dbReference type="EMBL" id="CP029822">
    <property type="protein sequence ID" value="AZS52201.1"/>
    <property type="molecule type" value="Genomic_DNA"/>
</dbReference>
<keyword evidence="6 7" id="KW-0627">Porphyrin biosynthesis</keyword>
<keyword evidence="5" id="KW-0472">Membrane</keyword>
<evidence type="ECO:0000256" key="1">
    <source>
        <dbReference type="ARBA" id="ARBA00022630"/>
    </source>
</evidence>
<dbReference type="AlphaFoldDB" id="A0A3Q9JMR4"/>
<dbReference type="InterPro" id="IPR029039">
    <property type="entry name" value="Flavoprotein-like_sf"/>
</dbReference>
<evidence type="ECO:0000256" key="6">
    <source>
        <dbReference type="ARBA" id="ARBA00023244"/>
    </source>
</evidence>
<comment type="catalytic activity">
    <reaction evidence="7">
        <text>protoporphyrinogen IX + 3 a ubiquinone = protoporphyrin IX + 3 a ubiquinol</text>
        <dbReference type="Rhea" id="RHEA:63936"/>
        <dbReference type="Rhea" id="RHEA-COMP:9565"/>
        <dbReference type="Rhea" id="RHEA-COMP:9566"/>
        <dbReference type="ChEBI" id="CHEBI:16389"/>
        <dbReference type="ChEBI" id="CHEBI:17976"/>
        <dbReference type="ChEBI" id="CHEBI:57306"/>
        <dbReference type="ChEBI" id="CHEBI:57307"/>
    </reaction>
</comment>
<dbReference type="NCBIfam" id="NF008316">
    <property type="entry name" value="PRK11104.1"/>
    <property type="match status" value="1"/>
</dbReference>
<dbReference type="KEGG" id="emo:DM558_07955"/>
<dbReference type="RefSeq" id="WP_127163272.1">
    <property type="nucleotide sequence ID" value="NZ_CP029822.1"/>
</dbReference>
<dbReference type="InterPro" id="IPR052200">
    <property type="entry name" value="Protoporphyrinogen_IX_DH"/>
</dbReference>
<dbReference type="GO" id="GO:0010181">
    <property type="term" value="F:FMN binding"/>
    <property type="evidence" value="ECO:0007669"/>
    <property type="project" value="UniProtKB-UniRule"/>
</dbReference>
<dbReference type="UniPathway" id="UPA00251">
    <property type="reaction ID" value="UER00324"/>
</dbReference>
<evidence type="ECO:0000313" key="9">
    <source>
        <dbReference type="EMBL" id="AZS52201.1"/>
    </source>
</evidence>
<comment type="catalytic activity">
    <reaction evidence="7">
        <text>protoporphyrinogen IX + 3 a quinone = protoporphyrin IX + 3 a quinol</text>
        <dbReference type="Rhea" id="RHEA:65032"/>
        <dbReference type="ChEBI" id="CHEBI:24646"/>
        <dbReference type="ChEBI" id="CHEBI:57306"/>
        <dbReference type="ChEBI" id="CHEBI:57307"/>
        <dbReference type="ChEBI" id="CHEBI:132124"/>
        <dbReference type="EC" id="1.3.5.3"/>
    </reaction>
</comment>
<comment type="catalytic activity">
    <reaction evidence="7">
        <text>protoporphyrinogen IX + 3 a menaquinone = protoporphyrin IX + 3 a menaquinol</text>
        <dbReference type="Rhea" id="RHEA:27409"/>
        <dbReference type="Rhea" id="RHEA-COMP:9537"/>
        <dbReference type="Rhea" id="RHEA-COMP:9539"/>
        <dbReference type="ChEBI" id="CHEBI:16374"/>
        <dbReference type="ChEBI" id="CHEBI:18151"/>
        <dbReference type="ChEBI" id="CHEBI:57306"/>
        <dbReference type="ChEBI" id="CHEBI:57307"/>
        <dbReference type="EC" id="1.3.5.3"/>
    </reaction>
</comment>
<keyword evidence="2 7" id="KW-0288">FMN</keyword>
<dbReference type="Pfam" id="PF12724">
    <property type="entry name" value="Flavodoxin_5"/>
    <property type="match status" value="1"/>
</dbReference>
<organism evidence="9 10">
    <name type="scientific">Entomomonas moraniae</name>
    <dbReference type="NCBI Taxonomy" id="2213226"/>
    <lineage>
        <taxon>Bacteria</taxon>
        <taxon>Pseudomonadati</taxon>
        <taxon>Pseudomonadota</taxon>
        <taxon>Gammaproteobacteria</taxon>
        <taxon>Pseudomonadales</taxon>
        <taxon>Pseudomonadaceae</taxon>
        <taxon>Entomomonas</taxon>
    </lineage>
</organism>
<comment type="cofactor">
    <cofactor evidence="7">
        <name>FMN</name>
        <dbReference type="ChEBI" id="CHEBI:58210"/>
    </cofactor>
    <text evidence="7">Binds 1 FMN non-covalently per subunit.</text>
</comment>
<accession>A0A3Q9JMR4</accession>
<comment type="pathway">
    <text evidence="7">Porphyrin-containing compound metabolism; protoporphyrin-IX biosynthesis; protoporphyrin-IX from protoporphyrinogen-IX: step 1/1.</text>
</comment>
<evidence type="ECO:0000256" key="4">
    <source>
        <dbReference type="ARBA" id="ARBA00023002"/>
    </source>
</evidence>
<evidence type="ECO:0000259" key="8">
    <source>
        <dbReference type="Pfam" id="PF12724"/>
    </source>
</evidence>
<dbReference type="Gene3D" id="3.40.50.360">
    <property type="match status" value="1"/>
</dbReference>
<evidence type="ECO:0000256" key="5">
    <source>
        <dbReference type="ARBA" id="ARBA00023136"/>
    </source>
</evidence>
<sequence length="178" mass="20821">MTTKTLLLYSTVEGQTLTILEKIAKQLPDQSYQLHNIEEPLNKNLNDYDAILVGGSIRYGRFRKSLIQFVNTHTDILNRKKTAFFCVCVTARKVGKDTPEGSVYTRKFFAKTKWQPQLKAVFAGALYYPQYNWFDRNMIRFIMKMGGEKNHDMTQNYSYTDWNKVDEFAKRFLLLTSS</sequence>
<protein>
    <recommendedName>
        <fullName evidence="7">Protoporphyrinogen IX dehydrogenase [quinone]</fullName>
        <ecNumber evidence="7">1.3.5.3</ecNumber>
    </recommendedName>
    <alternativeName>
        <fullName evidence="7">Protoporphyrinogen IX dehydrogenase [menaquinone]</fullName>
    </alternativeName>
    <alternativeName>
        <fullName evidence="7">Protoporphyrinogen IX dehydrogenase [ubiquinone]</fullName>
    </alternativeName>
    <alternativeName>
        <fullName evidence="7">Protoporphyrinogen oxidase</fullName>
        <shortName evidence="7">PPO</shortName>
    </alternativeName>
</protein>
<keyword evidence="3 7" id="KW-0547">Nucleotide-binding</keyword>
<dbReference type="PANTHER" id="PTHR38030:SF2">
    <property type="entry name" value="PROTOPORPHYRINOGEN IX DEHYDROGENASE [QUINONE]"/>
    <property type="match status" value="1"/>
</dbReference>
<dbReference type="GO" id="GO:0006782">
    <property type="term" value="P:protoporphyrinogen IX biosynthetic process"/>
    <property type="evidence" value="ECO:0007669"/>
    <property type="project" value="UniProtKB-UniRule"/>
</dbReference>
<dbReference type="SUPFAM" id="SSF52218">
    <property type="entry name" value="Flavoproteins"/>
    <property type="match status" value="1"/>
</dbReference>
<name>A0A3Q9JMR4_9GAMM</name>
<dbReference type="Proteomes" id="UP000273143">
    <property type="component" value="Chromosome"/>
</dbReference>
<evidence type="ECO:0000256" key="2">
    <source>
        <dbReference type="ARBA" id="ARBA00022643"/>
    </source>
</evidence>
<proteinExistence type="inferred from homology"/>
<dbReference type="InterPro" id="IPR044264">
    <property type="entry name" value="HemG"/>
</dbReference>
<dbReference type="GO" id="GO:0016655">
    <property type="term" value="F:oxidoreductase activity, acting on NAD(P)H, quinone or similar compound as acceptor"/>
    <property type="evidence" value="ECO:0007669"/>
    <property type="project" value="UniProtKB-ARBA"/>
</dbReference>
<dbReference type="EC" id="1.3.5.3" evidence="7"/>
<feature type="domain" description="Flavodoxin" evidence="8">
    <location>
        <begin position="6"/>
        <end position="149"/>
    </location>
</feature>
<dbReference type="GO" id="GO:0070819">
    <property type="term" value="F:menaquinone-dependent protoporphyrinogen oxidase activity"/>
    <property type="evidence" value="ECO:0007669"/>
    <property type="project" value="UniProtKB-UniRule"/>
</dbReference>
<dbReference type="PANTHER" id="PTHR38030">
    <property type="entry name" value="PROTOPORPHYRINOGEN IX DEHYDROGENASE [MENAQUINONE]"/>
    <property type="match status" value="1"/>
</dbReference>
<evidence type="ECO:0000313" key="10">
    <source>
        <dbReference type="Proteomes" id="UP000273143"/>
    </source>
</evidence>
<gene>
    <name evidence="7" type="primary">hemG</name>
    <name evidence="9" type="ORF">DM558_07955</name>
</gene>
<comment type="subcellular location">
    <subcellularLocation>
        <location evidence="7">Cell membrane</location>
        <topology evidence="7">Peripheral membrane protein</topology>
    </subcellularLocation>
</comment>
<dbReference type="HAMAP" id="MF_00853">
    <property type="entry name" value="HemG"/>
    <property type="match status" value="1"/>
</dbReference>
<keyword evidence="1 7" id="KW-0285">Flavoprotein</keyword>
<keyword evidence="4 7" id="KW-0560">Oxidoreductase</keyword>